<dbReference type="EMBL" id="JAZGSY010000087">
    <property type="protein sequence ID" value="KAL1841076.1"/>
    <property type="molecule type" value="Genomic_DNA"/>
</dbReference>
<sequence>MRFAQLTARALMGGLLLETLPEHRLNSTYNSARLAIRQSSCDIGEEQCSDGCMPAGSDCCAAFGRETFCDPGYYCLEDSGCCQDGATCGDDSAGCPAGRVACNNACMPVGAVCCPDRGYCDAGYFCGTDDYCYSDEGDSTGDPVCGDLTSSLCDDTFCIPADGVCCGYGEGEYCDAGYYCVDGGCCKKGQTCGDDSSGTDDDDGNNNGNNQGNGNGNSNGNGNPDPTPTNPRGSSITFGVTANGDKEKSGAVSSRTGAAGCLMVAVAAGVALFILIMSHTSLHPSPLTGLDAVGDGQIAEPCTFVAIGDERLVADVIERALHRFGEVDDVWSPEFLSSLVVQTTLPAPSMSSGVPETPQKFPLGLTSYNMAGYKPHPGCFQKRRELLWFATVPGDESNTFRALDMSANGEEYLSTLTVAVPSRLYFVKTPEKPYAGLRLAIKDIIDLKDLKGLKTAASSLAYPALHPPRTASAEVVQWFIDLGFVVVGKVKTTQFADSEWPTCDWIDYHAPFNPRGDGCLATSGSSAGSAASVAAYEWLDFSLGTDKANKLLYPTDYWPATDGPSQEVFEAFIVRLEEYLGIKRTKLSLEDSWREHRPSGITESLTEYLEHAFEWAANPDQWTGTFRDFLPEFEARFGKPPVLNPQVRFKWPQKFRGDGFFFYNIGPYAEAPELIIPGNISLTGLLTGVGLRAKTTI</sequence>
<dbReference type="PANTHER" id="PTHR46310:SF7">
    <property type="entry name" value="AMIDASE 1"/>
    <property type="match status" value="1"/>
</dbReference>
<gene>
    <name evidence="4" type="ORF">VTJ49DRAFT_7407</name>
</gene>
<evidence type="ECO:0000313" key="4">
    <source>
        <dbReference type="EMBL" id="KAL1841076.1"/>
    </source>
</evidence>
<feature type="domain" description="Amidase" evidence="3">
    <location>
        <begin position="428"/>
        <end position="546"/>
    </location>
</feature>
<evidence type="ECO:0000256" key="2">
    <source>
        <dbReference type="SAM" id="Phobius"/>
    </source>
</evidence>
<keyword evidence="2" id="KW-0472">Membrane</keyword>
<name>A0ABR3VHZ9_HUMIN</name>
<evidence type="ECO:0000313" key="5">
    <source>
        <dbReference type="Proteomes" id="UP001583172"/>
    </source>
</evidence>
<organism evidence="4 5">
    <name type="scientific">Humicola insolens</name>
    <name type="common">Soft-rot fungus</name>
    <dbReference type="NCBI Taxonomy" id="85995"/>
    <lineage>
        <taxon>Eukaryota</taxon>
        <taxon>Fungi</taxon>
        <taxon>Dikarya</taxon>
        <taxon>Ascomycota</taxon>
        <taxon>Pezizomycotina</taxon>
        <taxon>Sordariomycetes</taxon>
        <taxon>Sordariomycetidae</taxon>
        <taxon>Sordariales</taxon>
        <taxon>Chaetomiaceae</taxon>
        <taxon>Mycothermus</taxon>
    </lineage>
</organism>
<dbReference type="Pfam" id="PF01425">
    <property type="entry name" value="Amidase"/>
    <property type="match status" value="1"/>
</dbReference>
<keyword evidence="2" id="KW-1133">Transmembrane helix</keyword>
<feature type="compositionally biased region" description="Polar residues" evidence="1">
    <location>
        <begin position="231"/>
        <end position="240"/>
    </location>
</feature>
<protein>
    <recommendedName>
        <fullName evidence="3">Amidase domain-containing protein</fullName>
    </recommendedName>
</protein>
<feature type="region of interest" description="Disordered" evidence="1">
    <location>
        <begin position="197"/>
        <end position="249"/>
    </location>
</feature>
<dbReference type="SUPFAM" id="SSF75304">
    <property type="entry name" value="Amidase signature (AS) enzymes"/>
    <property type="match status" value="1"/>
</dbReference>
<dbReference type="InterPro" id="IPR036928">
    <property type="entry name" value="AS_sf"/>
</dbReference>
<evidence type="ECO:0000259" key="3">
    <source>
        <dbReference type="Pfam" id="PF01425"/>
    </source>
</evidence>
<reference evidence="4 5" key="1">
    <citation type="journal article" date="2024" name="Commun. Biol.">
        <title>Comparative genomic analysis of thermophilic fungi reveals convergent evolutionary adaptations and gene losses.</title>
        <authorList>
            <person name="Steindorff A.S."/>
            <person name="Aguilar-Pontes M.V."/>
            <person name="Robinson A.J."/>
            <person name="Andreopoulos B."/>
            <person name="LaButti K."/>
            <person name="Kuo A."/>
            <person name="Mondo S."/>
            <person name="Riley R."/>
            <person name="Otillar R."/>
            <person name="Haridas S."/>
            <person name="Lipzen A."/>
            <person name="Grimwood J."/>
            <person name="Schmutz J."/>
            <person name="Clum A."/>
            <person name="Reid I.D."/>
            <person name="Moisan M.C."/>
            <person name="Butler G."/>
            <person name="Nguyen T.T.M."/>
            <person name="Dewar K."/>
            <person name="Conant G."/>
            <person name="Drula E."/>
            <person name="Henrissat B."/>
            <person name="Hansel C."/>
            <person name="Singer S."/>
            <person name="Hutchinson M.I."/>
            <person name="de Vries R.P."/>
            <person name="Natvig D.O."/>
            <person name="Powell A.J."/>
            <person name="Tsang A."/>
            <person name="Grigoriev I.V."/>
        </authorList>
    </citation>
    <scope>NUCLEOTIDE SEQUENCE [LARGE SCALE GENOMIC DNA]</scope>
    <source>
        <strain evidence="4 5">CBS 620.91</strain>
    </source>
</reference>
<keyword evidence="2" id="KW-0812">Transmembrane</keyword>
<evidence type="ECO:0000256" key="1">
    <source>
        <dbReference type="SAM" id="MobiDB-lite"/>
    </source>
</evidence>
<proteinExistence type="predicted"/>
<comment type="caution">
    <text evidence="4">The sequence shown here is derived from an EMBL/GenBank/DDBJ whole genome shotgun (WGS) entry which is preliminary data.</text>
</comment>
<dbReference type="Proteomes" id="UP001583172">
    <property type="component" value="Unassembled WGS sequence"/>
</dbReference>
<dbReference type="InterPro" id="IPR023631">
    <property type="entry name" value="Amidase_dom"/>
</dbReference>
<dbReference type="PANTHER" id="PTHR46310">
    <property type="entry name" value="AMIDASE 1"/>
    <property type="match status" value="1"/>
</dbReference>
<accession>A0ABR3VHZ9</accession>
<keyword evidence="5" id="KW-1185">Reference proteome</keyword>
<dbReference type="Gene3D" id="3.90.1300.10">
    <property type="entry name" value="Amidase signature (AS) domain"/>
    <property type="match status" value="1"/>
</dbReference>
<feature type="transmembrane region" description="Helical" evidence="2">
    <location>
        <begin position="256"/>
        <end position="277"/>
    </location>
</feature>